<dbReference type="Proteomes" id="UP000289738">
    <property type="component" value="Chromosome B01"/>
</dbReference>
<name>A0A445AZ43_ARAHY</name>
<dbReference type="AlphaFoldDB" id="A0A445AZ43"/>
<accession>A0A445AZ43</accession>
<gene>
    <name evidence="1" type="ORF">Ahy_B01g056573</name>
</gene>
<comment type="caution">
    <text evidence="1">The sequence shown here is derived from an EMBL/GenBank/DDBJ whole genome shotgun (WGS) entry which is preliminary data.</text>
</comment>
<organism evidence="1 2">
    <name type="scientific">Arachis hypogaea</name>
    <name type="common">Peanut</name>
    <dbReference type="NCBI Taxonomy" id="3818"/>
    <lineage>
        <taxon>Eukaryota</taxon>
        <taxon>Viridiplantae</taxon>
        <taxon>Streptophyta</taxon>
        <taxon>Embryophyta</taxon>
        <taxon>Tracheophyta</taxon>
        <taxon>Spermatophyta</taxon>
        <taxon>Magnoliopsida</taxon>
        <taxon>eudicotyledons</taxon>
        <taxon>Gunneridae</taxon>
        <taxon>Pentapetalae</taxon>
        <taxon>rosids</taxon>
        <taxon>fabids</taxon>
        <taxon>Fabales</taxon>
        <taxon>Fabaceae</taxon>
        <taxon>Papilionoideae</taxon>
        <taxon>50 kb inversion clade</taxon>
        <taxon>dalbergioids sensu lato</taxon>
        <taxon>Dalbergieae</taxon>
        <taxon>Pterocarpus clade</taxon>
        <taxon>Arachis</taxon>
    </lineage>
</organism>
<keyword evidence="2" id="KW-1185">Reference proteome</keyword>
<protein>
    <submittedName>
        <fullName evidence="1">Uncharacterized protein</fullName>
    </submittedName>
</protein>
<evidence type="ECO:0000313" key="2">
    <source>
        <dbReference type="Proteomes" id="UP000289738"/>
    </source>
</evidence>
<dbReference type="EMBL" id="SDMP01000011">
    <property type="protein sequence ID" value="RYR31697.1"/>
    <property type="molecule type" value="Genomic_DNA"/>
</dbReference>
<evidence type="ECO:0000313" key="1">
    <source>
        <dbReference type="EMBL" id="RYR31697.1"/>
    </source>
</evidence>
<sequence>MAGELVNKLSISPNLLQREAEEWFKVEYDISVGAWEYLSTYKQSSWSKSGFSDWPKVDNVTNNNAESFNTTIVDMKEKSILTVLEEMRFYIMRVMAQYKDTLSSYTGKTKSCLPFIVGTEKTTSLS</sequence>
<proteinExistence type="predicted"/>
<reference evidence="1 2" key="1">
    <citation type="submission" date="2019-01" db="EMBL/GenBank/DDBJ databases">
        <title>Sequencing of cultivated peanut Arachis hypogaea provides insights into genome evolution and oil improvement.</title>
        <authorList>
            <person name="Chen X."/>
        </authorList>
    </citation>
    <scope>NUCLEOTIDE SEQUENCE [LARGE SCALE GENOMIC DNA]</scope>
    <source>
        <strain evidence="2">cv. Fuhuasheng</strain>
        <tissue evidence="1">Leaves</tissue>
    </source>
</reference>